<dbReference type="OrthoDB" id="538655at2759"/>
<dbReference type="InterPro" id="IPR051481">
    <property type="entry name" value="BTB-POZ/Galectin-3-binding"/>
</dbReference>
<protein>
    <recommendedName>
        <fullName evidence="2">BACK domain-containing protein</fullName>
    </recommendedName>
</protein>
<comment type="caution">
    <text evidence="3">The sequence shown here is derived from an EMBL/GenBank/DDBJ whole genome shotgun (WGS) entry which is preliminary data.</text>
</comment>
<evidence type="ECO:0000313" key="4">
    <source>
        <dbReference type="Proteomes" id="UP000236333"/>
    </source>
</evidence>
<keyword evidence="4" id="KW-1185">Reference proteome</keyword>
<dbReference type="Pfam" id="PF07707">
    <property type="entry name" value="BACK"/>
    <property type="match status" value="1"/>
</dbReference>
<evidence type="ECO:0000313" key="3">
    <source>
        <dbReference type="EMBL" id="PNH12888.1"/>
    </source>
</evidence>
<evidence type="ECO:0000256" key="1">
    <source>
        <dbReference type="SAM" id="MobiDB-lite"/>
    </source>
</evidence>
<feature type="region of interest" description="Disordered" evidence="1">
    <location>
        <begin position="35"/>
        <end position="59"/>
    </location>
</feature>
<reference evidence="3 4" key="1">
    <citation type="journal article" date="2017" name="Mol. Biol. Evol.">
        <title>The 4-celled Tetrabaena socialis nuclear genome reveals the essential components for genetic control of cell number at the origin of multicellularity in the volvocine lineage.</title>
        <authorList>
            <person name="Featherston J."/>
            <person name="Arakaki Y."/>
            <person name="Hanschen E.R."/>
            <person name="Ferris P.J."/>
            <person name="Michod R.E."/>
            <person name="Olson B.J.S.C."/>
            <person name="Nozaki H."/>
            <person name="Durand P.M."/>
        </authorList>
    </citation>
    <scope>NUCLEOTIDE SEQUENCE [LARGE SCALE GENOMIC DNA]</scope>
    <source>
        <strain evidence="3 4">NIES-571</strain>
    </source>
</reference>
<proteinExistence type="predicted"/>
<accession>A0A2J8AK55</accession>
<dbReference type="PANTHER" id="PTHR24410">
    <property type="entry name" value="HL07962P-RELATED"/>
    <property type="match status" value="1"/>
</dbReference>
<dbReference type="Gene3D" id="1.25.40.420">
    <property type="match status" value="1"/>
</dbReference>
<dbReference type="Proteomes" id="UP000236333">
    <property type="component" value="Unassembled WGS sequence"/>
</dbReference>
<dbReference type="InterPro" id="IPR011705">
    <property type="entry name" value="BACK"/>
</dbReference>
<sequence>MARAVTSYVASLFGSEELADCVVIFCQAQSDVAKAPPAKRRKKAGAGQQNGPAPPIGDPLPAHRLTLFGGSARLRSQAERWTLEQTAGGSKPELRVPLGSPEDLPHALSALRFLYTGKVDGSSAAQLLQVRRQAAYLLVEGCVEACDTALLDRIAGDLVPQQAGGTARSSGSSPLAPVAELFACRHLLPDAAESGGDTATEVVMRLCRVQLVLHSRAIAASQGTANASGDLGDLLAWAFGDVPSLLCNPGARAQMLRLPVAAMEALLGSDSFATDDEAMVLLVLAQWREANKAPFASACDRLCRLVRLSQLTEDYLHDTLPHIPWFPLSAAEHAFLRQHVSSAGQAKKRQALEAAAAGLYDTTSPWYAAGARPCGRSDLNRRYDWYVDQEDLEKGLAAPQAAIRLTGRFDTGDKRLVSRGLEWFPSIRAKATDEMAGVFIHALAPAALCLPESVERIRLASTSVRVVVCRWAGEGDGSWVEAYSKKYLREEYCTEVGGGLGVPSALPLAKALAAGAPGGDGVSQLRRWSEYLHDDTLLGSLTFV</sequence>
<dbReference type="PANTHER" id="PTHR24410:SF23">
    <property type="entry name" value="BTB DOMAIN-CONTAINING PROTEIN-RELATED"/>
    <property type="match status" value="1"/>
</dbReference>
<dbReference type="Gene3D" id="3.30.710.10">
    <property type="entry name" value="Potassium Channel Kv1.1, Chain A"/>
    <property type="match status" value="1"/>
</dbReference>
<name>A0A2J8AK55_9CHLO</name>
<organism evidence="3 4">
    <name type="scientific">Tetrabaena socialis</name>
    <dbReference type="NCBI Taxonomy" id="47790"/>
    <lineage>
        <taxon>Eukaryota</taxon>
        <taxon>Viridiplantae</taxon>
        <taxon>Chlorophyta</taxon>
        <taxon>core chlorophytes</taxon>
        <taxon>Chlorophyceae</taxon>
        <taxon>CS clade</taxon>
        <taxon>Chlamydomonadales</taxon>
        <taxon>Tetrabaenaceae</taxon>
        <taxon>Tetrabaena</taxon>
    </lineage>
</organism>
<evidence type="ECO:0000259" key="2">
    <source>
        <dbReference type="Pfam" id="PF07707"/>
    </source>
</evidence>
<gene>
    <name evidence="3" type="ORF">TSOC_000162</name>
</gene>
<dbReference type="AlphaFoldDB" id="A0A2J8AK55"/>
<feature type="domain" description="BACK" evidence="2">
    <location>
        <begin position="254"/>
        <end position="319"/>
    </location>
</feature>
<dbReference type="EMBL" id="PGGS01000002">
    <property type="protein sequence ID" value="PNH12888.1"/>
    <property type="molecule type" value="Genomic_DNA"/>
</dbReference>
<dbReference type="InterPro" id="IPR011333">
    <property type="entry name" value="SKP1/BTB/POZ_sf"/>
</dbReference>